<sequence length="322" mass="34717">MQLSYPWLALVGAITLALPPFVTADDQISDPNLPVIRQFNIVLTDNTKVSDLSCCMGLLNEIPSVGQYKCFPSQAMQMSDAPGSRRLGLQFCHHLPGSTPDDASGAFKSVCSAGQGELITPDKGYCPQVWPNYDEKYVKSAPPAAAADPAPAPAPAPAVTPDKDGKDTNDPTGFKDAGTFHYTLVDYAITRAITCCKATTSPIVKPNKYKCAQRHTTRKIFMQQCAKVLPTITNGKKLKGYTTIDGDGGDIVDDETKKKCSGMWTNAMSYTYGFCQLDYDGARDEARKAFEADCTAKGGEVKEPHDGMCLWNVDDAADASSN</sequence>
<organism evidence="3 4">
    <name type="scientific">Kalmanozyma brasiliensis (strain GHG001)</name>
    <name type="common">Yeast</name>
    <name type="synonym">Pseudozyma brasiliensis</name>
    <dbReference type="NCBI Taxonomy" id="1365824"/>
    <lineage>
        <taxon>Eukaryota</taxon>
        <taxon>Fungi</taxon>
        <taxon>Dikarya</taxon>
        <taxon>Basidiomycota</taxon>
        <taxon>Ustilaginomycotina</taxon>
        <taxon>Ustilaginomycetes</taxon>
        <taxon>Ustilaginales</taxon>
        <taxon>Ustilaginaceae</taxon>
        <taxon>Kalmanozyma</taxon>
    </lineage>
</organism>
<feature type="chain" id="PRO_5004731769" evidence="2">
    <location>
        <begin position="25"/>
        <end position="322"/>
    </location>
</feature>
<evidence type="ECO:0000313" key="4">
    <source>
        <dbReference type="Proteomes" id="UP000019377"/>
    </source>
</evidence>
<dbReference type="HOGENOM" id="CLU_850455_0_0_1"/>
<dbReference type="AlphaFoldDB" id="V5E8L2"/>
<proteinExistence type="predicted"/>
<dbReference type="Proteomes" id="UP000019377">
    <property type="component" value="Unassembled WGS sequence"/>
</dbReference>
<keyword evidence="2" id="KW-0732">Signal</keyword>
<evidence type="ECO:0000256" key="1">
    <source>
        <dbReference type="SAM" id="MobiDB-lite"/>
    </source>
</evidence>
<gene>
    <name evidence="3" type="ORF">PSEUBRA_SCAF3g04141</name>
</gene>
<evidence type="ECO:0000313" key="3">
    <source>
        <dbReference type="EMBL" id="EST06646.1"/>
    </source>
</evidence>
<name>V5E8L2_KALBG</name>
<dbReference type="EMBL" id="KI545873">
    <property type="protein sequence ID" value="EST06646.1"/>
    <property type="molecule type" value="Genomic_DNA"/>
</dbReference>
<dbReference type="GeneID" id="27420756"/>
<accession>V5E8L2</accession>
<feature type="signal peptide" evidence="2">
    <location>
        <begin position="1"/>
        <end position="24"/>
    </location>
</feature>
<protein>
    <submittedName>
        <fullName evidence="3">Uncharacterized protein</fullName>
    </submittedName>
</protein>
<dbReference type="OrthoDB" id="2543697at2759"/>
<dbReference type="OMA" id="GFCQLDY"/>
<feature type="region of interest" description="Disordered" evidence="1">
    <location>
        <begin position="141"/>
        <end position="172"/>
    </location>
</feature>
<dbReference type="RefSeq" id="XP_016291635.1">
    <property type="nucleotide sequence ID" value="XM_016438078.1"/>
</dbReference>
<keyword evidence="4" id="KW-1185">Reference proteome</keyword>
<dbReference type="STRING" id="1365824.V5E8L2"/>
<dbReference type="eggNOG" id="ENOG502RCGX">
    <property type="taxonomic scope" value="Eukaryota"/>
</dbReference>
<evidence type="ECO:0000256" key="2">
    <source>
        <dbReference type="SAM" id="SignalP"/>
    </source>
</evidence>
<reference evidence="4" key="1">
    <citation type="journal article" date="2013" name="Genome Announc.">
        <title>Draft genome sequence of Pseudozyma brasiliensis sp. nov. strain GHG001, a high producer of endo-1,4-xylanase isolated from an insect pest of sugarcane.</title>
        <authorList>
            <person name="Oliveira J.V.D.C."/>
            <person name="dos Santos R.A.C."/>
            <person name="Borges T.A."/>
            <person name="Riano-Pachon D.M."/>
            <person name="Goldman G.H."/>
        </authorList>
    </citation>
    <scope>NUCLEOTIDE SEQUENCE [LARGE SCALE GENOMIC DNA]</scope>
    <source>
        <strain evidence="4">GHG001</strain>
    </source>
</reference>